<feature type="domain" description="Saccharopine dehydrogenase NADP binding" evidence="3">
    <location>
        <begin position="12"/>
        <end position="136"/>
    </location>
</feature>
<evidence type="ECO:0000313" key="4">
    <source>
        <dbReference type="EMBL" id="GHP02597.1"/>
    </source>
</evidence>
<proteinExistence type="inferred from homology"/>
<dbReference type="GO" id="GO:0005811">
    <property type="term" value="C:lipid droplet"/>
    <property type="evidence" value="ECO:0007669"/>
    <property type="project" value="TreeGrafter"/>
</dbReference>
<organism evidence="4 5">
    <name type="scientific">Pycnococcus provasolii</name>
    <dbReference type="NCBI Taxonomy" id="41880"/>
    <lineage>
        <taxon>Eukaryota</taxon>
        <taxon>Viridiplantae</taxon>
        <taxon>Chlorophyta</taxon>
        <taxon>Pseudoscourfieldiophyceae</taxon>
        <taxon>Pseudoscourfieldiales</taxon>
        <taxon>Pycnococcaceae</taxon>
        <taxon>Pycnococcus</taxon>
    </lineage>
</organism>
<gene>
    <name evidence="4" type="ORF">PPROV_000135300</name>
</gene>
<accession>A0A830HBZ3</accession>
<evidence type="ECO:0000256" key="1">
    <source>
        <dbReference type="ARBA" id="ARBA00038048"/>
    </source>
</evidence>
<dbReference type="PANTHER" id="PTHR12286">
    <property type="entry name" value="SACCHAROPINE DEHYDROGENASE-LIKE OXIDOREDUCTASE"/>
    <property type="match status" value="1"/>
</dbReference>
<sequence>MAALRASREFDVVVFGATGFTGRKVARHLAKYAPQTRVALAGRSEDKLRAITEELPGNVGVIVADVFDDEQVADMASRTKCVASLAGPYAQLGLPIVRACVDNETDYCDLTGEAHFIRASADKFHAEAKSKGTRIVHCCGYDSVPSDIGALLCVDALDGDVAKIDYHAGKAKGGVSGGTIASAFGVLELPSNEIKALADPYYIADADGRGSGDSSELWGVRRTGMGMWAGPFVMAGINERVVRRSASLLKWPKSLRYHEHQLTGRGIKGLLGAIALTFSTAIGIAALAIPPLRKCIRNRFLPKQGEGPSEELCQNGHFVSTLLGESTDGRRRVKVTVKGKLDPGYAGTAVMIGEAAIALASSMPKPDAGGVLTPASALGTALSDRLNKEGTITFTVENK</sequence>
<dbReference type="OrthoDB" id="10268090at2759"/>
<comment type="caution">
    <text evidence="4">The sequence shown here is derived from an EMBL/GenBank/DDBJ whole genome shotgun (WGS) entry which is preliminary data.</text>
</comment>
<comment type="similarity">
    <text evidence="1">Belongs to the saccharopine dehydrogenase family.</text>
</comment>
<dbReference type="GO" id="GO:0005739">
    <property type="term" value="C:mitochondrion"/>
    <property type="evidence" value="ECO:0007669"/>
    <property type="project" value="TreeGrafter"/>
</dbReference>
<dbReference type="PANTHER" id="PTHR12286:SF5">
    <property type="entry name" value="SACCHAROPINE DEHYDROGENASE-LIKE OXIDOREDUCTASE"/>
    <property type="match status" value="1"/>
</dbReference>
<evidence type="ECO:0000313" key="5">
    <source>
        <dbReference type="Proteomes" id="UP000660262"/>
    </source>
</evidence>
<dbReference type="Gene3D" id="3.40.50.720">
    <property type="entry name" value="NAD(P)-binding Rossmann-like Domain"/>
    <property type="match status" value="1"/>
</dbReference>
<evidence type="ECO:0000256" key="2">
    <source>
        <dbReference type="SAM" id="Phobius"/>
    </source>
</evidence>
<keyword evidence="2" id="KW-0472">Membrane</keyword>
<name>A0A830HBZ3_9CHLO</name>
<keyword evidence="2" id="KW-1133">Transmembrane helix</keyword>
<protein>
    <recommendedName>
        <fullName evidence="3">Saccharopine dehydrogenase NADP binding domain-containing protein</fullName>
    </recommendedName>
</protein>
<dbReference type="InterPro" id="IPR036291">
    <property type="entry name" value="NAD(P)-bd_dom_sf"/>
</dbReference>
<dbReference type="GO" id="GO:0009247">
    <property type="term" value="P:glycolipid biosynthetic process"/>
    <property type="evidence" value="ECO:0007669"/>
    <property type="project" value="TreeGrafter"/>
</dbReference>
<dbReference type="Pfam" id="PF03435">
    <property type="entry name" value="Sacchrp_dh_NADP"/>
    <property type="match status" value="1"/>
</dbReference>
<reference evidence="4" key="1">
    <citation type="submission" date="2020-10" db="EMBL/GenBank/DDBJ databases">
        <title>Unveiling of a novel bifunctional photoreceptor, Dualchrome1, isolated from a cosmopolitan green alga.</title>
        <authorList>
            <person name="Suzuki S."/>
            <person name="Kawachi M."/>
        </authorList>
    </citation>
    <scope>NUCLEOTIDE SEQUENCE</scope>
    <source>
        <strain evidence="4">NIES 2893</strain>
    </source>
</reference>
<evidence type="ECO:0000259" key="3">
    <source>
        <dbReference type="Pfam" id="PF03435"/>
    </source>
</evidence>
<dbReference type="AlphaFoldDB" id="A0A830HBZ3"/>
<dbReference type="InterPro" id="IPR051276">
    <property type="entry name" value="Saccharopine_DH-like_oxidrdct"/>
</dbReference>
<feature type="transmembrane region" description="Helical" evidence="2">
    <location>
        <begin position="270"/>
        <end position="289"/>
    </location>
</feature>
<dbReference type="SUPFAM" id="SSF51735">
    <property type="entry name" value="NAD(P)-binding Rossmann-fold domains"/>
    <property type="match status" value="1"/>
</dbReference>
<keyword evidence="2" id="KW-0812">Transmembrane</keyword>
<keyword evidence="5" id="KW-1185">Reference proteome</keyword>
<dbReference type="GO" id="GO:0005886">
    <property type="term" value="C:plasma membrane"/>
    <property type="evidence" value="ECO:0007669"/>
    <property type="project" value="TreeGrafter"/>
</dbReference>
<dbReference type="EMBL" id="BNJQ01000003">
    <property type="protein sequence ID" value="GHP02597.1"/>
    <property type="molecule type" value="Genomic_DNA"/>
</dbReference>
<dbReference type="Proteomes" id="UP000660262">
    <property type="component" value="Unassembled WGS sequence"/>
</dbReference>
<dbReference type="InterPro" id="IPR005097">
    <property type="entry name" value="Sacchrp_dh_NADP-bd"/>
</dbReference>